<comment type="caution">
    <text evidence="1">The sequence shown here is derived from an EMBL/GenBank/DDBJ whole genome shotgun (WGS) entry which is preliminary data.</text>
</comment>
<protein>
    <submittedName>
        <fullName evidence="1">Uncharacterized protein</fullName>
    </submittedName>
</protein>
<gene>
    <name evidence="1" type="ORF">GMA10_03375</name>
</gene>
<proteinExistence type="predicted"/>
<organism evidence="1 2">
    <name type="scientific">Rothia koreensis</name>
    <dbReference type="NCBI Taxonomy" id="592378"/>
    <lineage>
        <taxon>Bacteria</taxon>
        <taxon>Bacillati</taxon>
        <taxon>Actinomycetota</taxon>
        <taxon>Actinomycetes</taxon>
        <taxon>Micrococcales</taxon>
        <taxon>Micrococcaceae</taxon>
        <taxon>Rothia</taxon>
    </lineage>
</organism>
<dbReference type="EMBL" id="WOGT01000001">
    <property type="protein sequence ID" value="MUN54263.1"/>
    <property type="molecule type" value="Genomic_DNA"/>
</dbReference>
<dbReference type="OrthoDB" id="5198608at2"/>
<reference evidence="1 2" key="1">
    <citation type="submission" date="2019-12" db="EMBL/GenBank/DDBJ databases">
        <authorList>
            <person name="Li J."/>
            <person name="Shi Y."/>
            <person name="Xu G."/>
            <person name="Xiao D."/>
            <person name="Ran X."/>
        </authorList>
    </citation>
    <scope>NUCLEOTIDE SEQUENCE [LARGE SCALE GENOMIC DNA]</scope>
    <source>
        <strain evidence="1 2">JCM 15915</strain>
    </source>
</reference>
<evidence type="ECO:0000313" key="2">
    <source>
        <dbReference type="Proteomes" id="UP000462152"/>
    </source>
</evidence>
<dbReference type="Proteomes" id="UP000462152">
    <property type="component" value="Unassembled WGS sequence"/>
</dbReference>
<keyword evidence="2" id="KW-1185">Reference proteome</keyword>
<evidence type="ECO:0000313" key="1">
    <source>
        <dbReference type="EMBL" id="MUN54263.1"/>
    </source>
</evidence>
<name>A0A7K1LGR5_9MICC</name>
<dbReference type="AlphaFoldDB" id="A0A7K1LGR5"/>
<dbReference type="RefSeq" id="WP_129314325.1">
    <property type="nucleotide sequence ID" value="NZ_NOIQ01000001.1"/>
</dbReference>
<accession>A0A7K1LGR5</accession>
<sequence length="446" mass="49628">MATEMSQIWDLATENRVENYGSFYTSLFLMEGSSSDPGLSPDGSITPEARDMLMGVPVLYWEPPSDAENNILEAVTLGHARAIDAVEVVNGTLPLKRDSLEGVNFSLTNNRLRLESKSRWLGLFGSLPFVVDPRLAWFMEGGKTLGICIKTSKTIVVSSITSDDYPPRISVHNGILESKSSRGIIDYSARWKNVYLYNHSLFSDAQSAPDHHYRAYGASPEQEDLPSKISYKGACLGCGAAERSNEHCVPNWVAAKQKSKPVTAPVFCVSCNNHFGEVLELPLAKSSPDYVTAKSSDDPLLFSRWALKTAFTLSAASDILIQPEWMRVLRNGEMPEGFEVFASGDCSMRPGYMFAVTHFSQSEVKNGTFVFSFWMNNLAFFVVRKMNSLHQIPVLPRVYPSRIAPQYLSHGGIDFTKLHAKIIERITGEALDFTKSNPKKVKSRRE</sequence>